<dbReference type="InterPro" id="IPR036249">
    <property type="entry name" value="Thioredoxin-like_sf"/>
</dbReference>
<evidence type="ECO:0000313" key="3">
    <source>
        <dbReference type="Proteomes" id="UP000008177"/>
    </source>
</evidence>
<evidence type="ECO:0000259" key="1">
    <source>
        <dbReference type="PROSITE" id="PS50404"/>
    </source>
</evidence>
<accession>G2YKW8</accession>
<gene>
    <name evidence="2" type="ORF">BofuT4_P080610.1</name>
</gene>
<name>G2YKW8_BOTF4</name>
<evidence type="ECO:0000313" key="2">
    <source>
        <dbReference type="EMBL" id="CCD52266.1"/>
    </source>
</evidence>
<dbReference type="InParanoid" id="G2YKW8"/>
<dbReference type="SUPFAM" id="SSF52833">
    <property type="entry name" value="Thioredoxin-like"/>
    <property type="match status" value="1"/>
</dbReference>
<dbReference type="InterPro" id="IPR004045">
    <property type="entry name" value="Glutathione_S-Trfase_N"/>
</dbReference>
<dbReference type="Gene3D" id="3.40.30.10">
    <property type="entry name" value="Glutaredoxin"/>
    <property type="match status" value="1"/>
</dbReference>
<sequence>MSSPTYILHHNLKSLCSIMVRYTLAVRGPPKAFELKFEEQVVDIFNEEQLSEHFLCEVNSMGQVPVLTSPALSKPIADSLEITHWLAKLYPLLIPESYSSQISSFLERLHALNFFSLSFPGRPQVANGFKAAAEKRLAGDITERYRKALLYKIEVLKRDKIGGLQPEVTAAMSKLAQTLLIDLESVLPIPDKDSVHHKSGPWLFGLEHPTALDAHLLPFISRLRDVGRQELIPAKLGEYADLALETPEWKKLTVENLVLIPKTV</sequence>
<dbReference type="PROSITE" id="PS50404">
    <property type="entry name" value="GST_NTER"/>
    <property type="match status" value="1"/>
</dbReference>
<protein>
    <recommendedName>
        <fullName evidence="1">GST N-terminal domain-containing protein</fullName>
    </recommendedName>
</protein>
<reference evidence="3" key="1">
    <citation type="journal article" date="2011" name="PLoS Genet.">
        <title>Genomic analysis of the necrotrophic fungal pathogens Sclerotinia sclerotiorum and Botrytis cinerea.</title>
        <authorList>
            <person name="Amselem J."/>
            <person name="Cuomo C.A."/>
            <person name="van Kan J.A."/>
            <person name="Viaud M."/>
            <person name="Benito E.P."/>
            <person name="Couloux A."/>
            <person name="Coutinho P.M."/>
            <person name="de Vries R.P."/>
            <person name="Dyer P.S."/>
            <person name="Fillinger S."/>
            <person name="Fournier E."/>
            <person name="Gout L."/>
            <person name="Hahn M."/>
            <person name="Kohn L."/>
            <person name="Lapalu N."/>
            <person name="Plummer K.M."/>
            <person name="Pradier J.M."/>
            <person name="Quevillon E."/>
            <person name="Sharon A."/>
            <person name="Simon A."/>
            <person name="ten Have A."/>
            <person name="Tudzynski B."/>
            <person name="Tudzynski P."/>
            <person name="Wincker P."/>
            <person name="Andrew M."/>
            <person name="Anthouard V."/>
            <person name="Beever R.E."/>
            <person name="Beffa R."/>
            <person name="Benoit I."/>
            <person name="Bouzid O."/>
            <person name="Brault B."/>
            <person name="Chen Z."/>
            <person name="Choquer M."/>
            <person name="Collemare J."/>
            <person name="Cotton P."/>
            <person name="Danchin E.G."/>
            <person name="Da Silva C."/>
            <person name="Gautier A."/>
            <person name="Giraud C."/>
            <person name="Giraud T."/>
            <person name="Gonzalez C."/>
            <person name="Grossetete S."/>
            <person name="Guldener U."/>
            <person name="Henrissat B."/>
            <person name="Howlett B.J."/>
            <person name="Kodira C."/>
            <person name="Kretschmer M."/>
            <person name="Lappartient A."/>
            <person name="Leroch M."/>
            <person name="Levis C."/>
            <person name="Mauceli E."/>
            <person name="Neuveglise C."/>
            <person name="Oeser B."/>
            <person name="Pearson M."/>
            <person name="Poulain J."/>
            <person name="Poussereau N."/>
            <person name="Quesneville H."/>
            <person name="Rascle C."/>
            <person name="Schumacher J."/>
            <person name="Segurens B."/>
            <person name="Sexton A."/>
            <person name="Silva E."/>
            <person name="Sirven C."/>
            <person name="Soanes D.M."/>
            <person name="Talbot N.J."/>
            <person name="Templeton M."/>
            <person name="Yandava C."/>
            <person name="Yarden O."/>
            <person name="Zeng Q."/>
            <person name="Rollins J.A."/>
            <person name="Lebrun M.H."/>
            <person name="Dickman M."/>
        </authorList>
    </citation>
    <scope>NUCLEOTIDE SEQUENCE [LARGE SCALE GENOMIC DNA]</scope>
    <source>
        <strain evidence="3">T4</strain>
    </source>
</reference>
<feature type="domain" description="GST N-terminal" evidence="1">
    <location>
        <begin position="4"/>
        <end position="94"/>
    </location>
</feature>
<dbReference type="Proteomes" id="UP000008177">
    <property type="component" value="Unplaced contigs"/>
</dbReference>
<dbReference type="OrthoDB" id="412788at2759"/>
<dbReference type="EMBL" id="FQ790341">
    <property type="protein sequence ID" value="CCD52266.1"/>
    <property type="molecule type" value="Genomic_DNA"/>
</dbReference>
<organism evidence="2 3">
    <name type="scientific">Botryotinia fuckeliana (strain T4)</name>
    <name type="common">Noble rot fungus</name>
    <name type="synonym">Botrytis cinerea</name>
    <dbReference type="NCBI Taxonomy" id="999810"/>
    <lineage>
        <taxon>Eukaryota</taxon>
        <taxon>Fungi</taxon>
        <taxon>Dikarya</taxon>
        <taxon>Ascomycota</taxon>
        <taxon>Pezizomycotina</taxon>
        <taxon>Leotiomycetes</taxon>
        <taxon>Helotiales</taxon>
        <taxon>Sclerotiniaceae</taxon>
        <taxon>Botrytis</taxon>
    </lineage>
</organism>
<dbReference type="AlphaFoldDB" id="G2YKW8"/>
<dbReference type="HOGENOM" id="CLU_088985_0_0_1"/>
<proteinExistence type="predicted"/>